<dbReference type="PROSITE" id="PS01275">
    <property type="entry name" value="EFP"/>
    <property type="match status" value="1"/>
</dbReference>
<name>A0A2H0K9V4_9BACT</name>
<comment type="caution">
    <text evidence="3">The sequence shown here is derived from an EMBL/GenBank/DDBJ whole genome shotgun (WGS) entry which is preliminary data.</text>
</comment>
<dbReference type="PIRSF" id="PIRSF005901">
    <property type="entry name" value="EF-P"/>
    <property type="match status" value="1"/>
</dbReference>
<dbReference type="InterPro" id="IPR020599">
    <property type="entry name" value="Transl_elong_fac_P/YeiP"/>
</dbReference>
<dbReference type="FunFam" id="2.40.50.140:FF:000004">
    <property type="entry name" value="Elongation factor P"/>
    <property type="match status" value="1"/>
</dbReference>
<dbReference type="InterPro" id="IPR008991">
    <property type="entry name" value="Translation_prot_SH3-like_sf"/>
</dbReference>
<keyword evidence="3" id="KW-0251">Elongation factor</keyword>
<dbReference type="SMART" id="SM00841">
    <property type="entry name" value="Elong-fact-P_C"/>
    <property type="match status" value="1"/>
</dbReference>
<proteinExistence type="inferred from homology"/>
<protein>
    <submittedName>
        <fullName evidence="3">Elongation factor P</fullName>
    </submittedName>
</protein>
<dbReference type="Gene3D" id="2.30.30.30">
    <property type="match status" value="1"/>
</dbReference>
<evidence type="ECO:0000259" key="2">
    <source>
        <dbReference type="SMART" id="SM00841"/>
    </source>
</evidence>
<dbReference type="EMBL" id="PCVC01000006">
    <property type="protein sequence ID" value="PIQ67164.1"/>
    <property type="molecule type" value="Genomic_DNA"/>
</dbReference>
<dbReference type="Pfam" id="PF09285">
    <property type="entry name" value="Elong-fact-P_C"/>
    <property type="match status" value="1"/>
</dbReference>
<dbReference type="Gene3D" id="2.40.50.140">
    <property type="entry name" value="Nucleic acid-binding proteins"/>
    <property type="match status" value="2"/>
</dbReference>
<dbReference type="Proteomes" id="UP000229834">
    <property type="component" value="Unassembled WGS sequence"/>
</dbReference>
<dbReference type="CDD" id="cd05794">
    <property type="entry name" value="S1_EF-P_repeat_2"/>
    <property type="match status" value="1"/>
</dbReference>
<dbReference type="GO" id="GO:0043043">
    <property type="term" value="P:peptide biosynthetic process"/>
    <property type="evidence" value="ECO:0007669"/>
    <property type="project" value="InterPro"/>
</dbReference>
<comment type="similarity">
    <text evidence="1">Belongs to the elongation factor P family.</text>
</comment>
<organism evidence="3 4">
    <name type="scientific">Candidatus Zambryskibacteria bacterium CG11_big_fil_rev_8_21_14_0_20_40_24</name>
    <dbReference type="NCBI Taxonomy" id="1975116"/>
    <lineage>
        <taxon>Bacteria</taxon>
        <taxon>Candidatus Zambryskiibacteriota</taxon>
    </lineage>
</organism>
<dbReference type="SUPFAM" id="SSF50249">
    <property type="entry name" value="Nucleic acid-binding proteins"/>
    <property type="match status" value="1"/>
</dbReference>
<feature type="domain" description="Elongation factor P C-terminal" evidence="2">
    <location>
        <begin position="140"/>
        <end position="195"/>
    </location>
</feature>
<dbReference type="GO" id="GO:0005829">
    <property type="term" value="C:cytosol"/>
    <property type="evidence" value="ECO:0007669"/>
    <property type="project" value="UniProtKB-ARBA"/>
</dbReference>
<sequence length="198" mass="22593">MLNYNEITEKKYIVLDGDPYEVVESHVFRKQQRKPVNATKLRNLLTGKVSERSFHVSEKAQEADISRKEIKYLYNNKGVWWFCRPDNPSQRFSLDQNLVGENGKFLKENSVIDALVFDNPKDEKQNKEDEIIGVKIPIKIDLLVKEAEPAVKGDTAKGGNKIVTLETGAKIQVPLFVKEGDVVRVNTETGQYTDRVIN</sequence>
<dbReference type="InterPro" id="IPR015365">
    <property type="entry name" value="Elong-fact-P_C"/>
</dbReference>
<dbReference type="PANTHER" id="PTHR30053:SF12">
    <property type="entry name" value="ELONGATION FACTOR P (EF-P) FAMILY PROTEIN"/>
    <property type="match status" value="1"/>
</dbReference>
<dbReference type="InterPro" id="IPR014722">
    <property type="entry name" value="Rib_uL2_dom2"/>
</dbReference>
<dbReference type="InterPro" id="IPR013185">
    <property type="entry name" value="Transl_elong_KOW-like"/>
</dbReference>
<dbReference type="PANTHER" id="PTHR30053">
    <property type="entry name" value="ELONGATION FACTOR P"/>
    <property type="match status" value="1"/>
</dbReference>
<reference evidence="3 4" key="1">
    <citation type="submission" date="2017-09" db="EMBL/GenBank/DDBJ databases">
        <title>Depth-based differentiation of microbial function through sediment-hosted aquifers and enrichment of novel symbionts in the deep terrestrial subsurface.</title>
        <authorList>
            <person name="Probst A.J."/>
            <person name="Ladd B."/>
            <person name="Jarett J.K."/>
            <person name="Geller-Mcgrath D.E."/>
            <person name="Sieber C.M."/>
            <person name="Emerson J.B."/>
            <person name="Anantharaman K."/>
            <person name="Thomas B.C."/>
            <person name="Malmstrom R."/>
            <person name="Stieglmeier M."/>
            <person name="Klingl A."/>
            <person name="Woyke T."/>
            <person name="Ryan C.M."/>
            <person name="Banfield J.F."/>
        </authorList>
    </citation>
    <scope>NUCLEOTIDE SEQUENCE [LARGE SCALE GENOMIC DNA]</scope>
    <source>
        <strain evidence="3">CG11_big_fil_rev_8_21_14_0_20_40_24</strain>
    </source>
</reference>
<evidence type="ECO:0000313" key="4">
    <source>
        <dbReference type="Proteomes" id="UP000229834"/>
    </source>
</evidence>
<dbReference type="SUPFAM" id="SSF50104">
    <property type="entry name" value="Translation proteins SH3-like domain"/>
    <property type="match status" value="1"/>
</dbReference>
<gene>
    <name evidence="3" type="ORF">COV95_00175</name>
</gene>
<dbReference type="InterPro" id="IPR013852">
    <property type="entry name" value="Transl_elong_P/YeiP_CS"/>
</dbReference>
<accession>A0A2H0K9V4</accession>
<dbReference type="GO" id="GO:0003746">
    <property type="term" value="F:translation elongation factor activity"/>
    <property type="evidence" value="ECO:0007669"/>
    <property type="project" value="UniProtKB-KW"/>
</dbReference>
<dbReference type="AlphaFoldDB" id="A0A2H0K9V4"/>
<evidence type="ECO:0000256" key="1">
    <source>
        <dbReference type="ARBA" id="ARBA00009479"/>
    </source>
</evidence>
<keyword evidence="3" id="KW-0648">Protein biosynthesis</keyword>
<evidence type="ECO:0000313" key="3">
    <source>
        <dbReference type="EMBL" id="PIQ67164.1"/>
    </source>
</evidence>
<dbReference type="Pfam" id="PF08207">
    <property type="entry name" value="EFP_N"/>
    <property type="match status" value="1"/>
</dbReference>
<dbReference type="InterPro" id="IPR012340">
    <property type="entry name" value="NA-bd_OB-fold"/>
</dbReference>